<evidence type="ECO:0000259" key="9">
    <source>
        <dbReference type="Pfam" id="PF01555"/>
    </source>
</evidence>
<keyword evidence="5" id="KW-0949">S-adenosyl-L-methionine</keyword>
<keyword evidence="6" id="KW-0680">Restriction system</keyword>
<proteinExistence type="inferred from homology"/>
<keyword evidence="3 10" id="KW-0489">Methyltransferase</keyword>
<dbReference type="Pfam" id="PF01555">
    <property type="entry name" value="N6_N4_Mtase"/>
    <property type="match status" value="1"/>
</dbReference>
<evidence type="ECO:0000256" key="3">
    <source>
        <dbReference type="ARBA" id="ARBA00022603"/>
    </source>
</evidence>
<protein>
    <recommendedName>
        <fullName evidence="2">site-specific DNA-methyltransferase (cytosine-N(4)-specific)</fullName>
        <ecNumber evidence="2">2.1.1.113</ecNumber>
    </recommendedName>
</protein>
<dbReference type="EC" id="2.1.1.113" evidence="2"/>
<evidence type="ECO:0000256" key="6">
    <source>
        <dbReference type="ARBA" id="ARBA00022747"/>
    </source>
</evidence>
<dbReference type="RefSeq" id="WP_256310028.1">
    <property type="nucleotide sequence ID" value="NZ_JANGAC010000001.1"/>
</dbReference>
<sequence length="457" mass="53224">MLNSKDKQIINLIEERMNIDSSFWDFKDDYKKEHIHNIFTYPATMVPKMQSEILDIISSIDDDINNILDPFMGSGTILVEGMLRGLNIYGIDINPLAYLITSVKINPVSIELLKSKTKDLFIRIDSNNTCDIHSFNNINKWFKSDIINDLSIIRSAITHEENVSIRNIFWVAFAEIVRMSSNSRKSTFKLHIKNAEDIKKFNYKAIDSFKNQMLDTIGSMELFLDLNRPNFTFTKKSVCYNGKQKIYYGDTNIFLNDGRRFKRNSIDLIITSPPYGDNHTTVTYGQYSYLPLSWINFKDINKDVNSEIIQTQTTIDKVSLGGINYTCQEIEMSNILDHSDTLSNIYYKIINDNEYDKARKVASFYLDFFKSLSSMSKILKPNKYAIFTIGNRRVNNELIEFNKILDELSKSTNMVLIYDFRRNILNKRMANKISRSKCNKPIKSMKEENVLIFRKIK</sequence>
<dbReference type="Proteomes" id="UP001524478">
    <property type="component" value="Unassembled WGS sequence"/>
</dbReference>
<reference evidence="10 11" key="1">
    <citation type="submission" date="2022-06" db="EMBL/GenBank/DDBJ databases">
        <title>Isolation of gut microbiota from human fecal samples.</title>
        <authorList>
            <person name="Pamer E.G."/>
            <person name="Barat B."/>
            <person name="Waligurski E."/>
            <person name="Medina S."/>
            <person name="Paddock L."/>
            <person name="Mostad J."/>
        </authorList>
    </citation>
    <scope>NUCLEOTIDE SEQUENCE [LARGE SCALE GENOMIC DNA]</scope>
    <source>
        <strain evidence="10 11">DFI.7.95</strain>
    </source>
</reference>
<dbReference type="InterPro" id="IPR002941">
    <property type="entry name" value="DNA_methylase_N4/N6"/>
</dbReference>
<organism evidence="10 11">
    <name type="scientific">Tissierella carlieri</name>
    <dbReference type="NCBI Taxonomy" id="689904"/>
    <lineage>
        <taxon>Bacteria</taxon>
        <taxon>Bacillati</taxon>
        <taxon>Bacillota</taxon>
        <taxon>Tissierellia</taxon>
        <taxon>Tissierellales</taxon>
        <taxon>Tissierellaceae</taxon>
        <taxon>Tissierella</taxon>
    </lineage>
</organism>
<evidence type="ECO:0000313" key="10">
    <source>
        <dbReference type="EMBL" id="MCQ4921508.1"/>
    </source>
</evidence>
<dbReference type="EMBL" id="JANGAC010000001">
    <property type="protein sequence ID" value="MCQ4921508.1"/>
    <property type="molecule type" value="Genomic_DNA"/>
</dbReference>
<dbReference type="Gene3D" id="3.40.50.150">
    <property type="entry name" value="Vaccinia Virus protein VP39"/>
    <property type="match status" value="2"/>
</dbReference>
<evidence type="ECO:0000256" key="8">
    <source>
        <dbReference type="ARBA" id="ARBA00049120"/>
    </source>
</evidence>
<feature type="domain" description="DNA methylase N-4/N-6" evidence="9">
    <location>
        <begin position="21"/>
        <end position="95"/>
    </location>
</feature>
<dbReference type="GO" id="GO:0008168">
    <property type="term" value="F:methyltransferase activity"/>
    <property type="evidence" value="ECO:0007669"/>
    <property type="project" value="UniProtKB-KW"/>
</dbReference>
<keyword evidence="11" id="KW-1185">Reference proteome</keyword>
<comment type="caution">
    <text evidence="10">The sequence shown here is derived from an EMBL/GenBank/DDBJ whole genome shotgun (WGS) entry which is preliminary data.</text>
</comment>
<dbReference type="SUPFAM" id="SSF53335">
    <property type="entry name" value="S-adenosyl-L-methionine-dependent methyltransferases"/>
    <property type="match status" value="1"/>
</dbReference>
<comment type="similarity">
    <text evidence="1">Belongs to the N(4)/N(6)-methyltransferase family. N(4) subfamily.</text>
</comment>
<dbReference type="PROSITE" id="PS00093">
    <property type="entry name" value="N4_MTASE"/>
    <property type="match status" value="1"/>
</dbReference>
<dbReference type="InterPro" id="IPR029063">
    <property type="entry name" value="SAM-dependent_MTases_sf"/>
</dbReference>
<dbReference type="InterPro" id="IPR017985">
    <property type="entry name" value="MeTrfase_CN4_CS"/>
</dbReference>
<gene>
    <name evidence="10" type="ORF">NE686_00300</name>
</gene>
<dbReference type="GO" id="GO:0032259">
    <property type="term" value="P:methylation"/>
    <property type="evidence" value="ECO:0007669"/>
    <property type="project" value="UniProtKB-KW"/>
</dbReference>
<evidence type="ECO:0000256" key="1">
    <source>
        <dbReference type="ARBA" id="ARBA00010203"/>
    </source>
</evidence>
<evidence type="ECO:0000256" key="7">
    <source>
        <dbReference type="ARBA" id="ARBA00023125"/>
    </source>
</evidence>
<keyword evidence="7" id="KW-0238">DNA-binding</keyword>
<evidence type="ECO:0000256" key="5">
    <source>
        <dbReference type="ARBA" id="ARBA00022691"/>
    </source>
</evidence>
<name>A0ABT1S4W5_9FIRM</name>
<comment type="catalytic activity">
    <reaction evidence="8">
        <text>a 2'-deoxycytidine in DNA + S-adenosyl-L-methionine = an N(4)-methyl-2'-deoxycytidine in DNA + S-adenosyl-L-homocysteine + H(+)</text>
        <dbReference type="Rhea" id="RHEA:16857"/>
        <dbReference type="Rhea" id="RHEA-COMP:11369"/>
        <dbReference type="Rhea" id="RHEA-COMP:13674"/>
        <dbReference type="ChEBI" id="CHEBI:15378"/>
        <dbReference type="ChEBI" id="CHEBI:57856"/>
        <dbReference type="ChEBI" id="CHEBI:59789"/>
        <dbReference type="ChEBI" id="CHEBI:85452"/>
        <dbReference type="ChEBI" id="CHEBI:137933"/>
        <dbReference type="EC" id="2.1.1.113"/>
    </reaction>
</comment>
<accession>A0ABT1S4W5</accession>
<evidence type="ECO:0000256" key="4">
    <source>
        <dbReference type="ARBA" id="ARBA00022679"/>
    </source>
</evidence>
<keyword evidence="4" id="KW-0808">Transferase</keyword>
<evidence type="ECO:0000313" key="11">
    <source>
        <dbReference type="Proteomes" id="UP001524478"/>
    </source>
</evidence>
<evidence type="ECO:0000256" key="2">
    <source>
        <dbReference type="ARBA" id="ARBA00012185"/>
    </source>
</evidence>